<dbReference type="PROSITE" id="PS51352">
    <property type="entry name" value="THIOREDOXIN_2"/>
    <property type="match status" value="1"/>
</dbReference>
<dbReference type="RefSeq" id="WP_344770063.1">
    <property type="nucleotide sequence ID" value="NZ_BAABAK010000022.1"/>
</dbReference>
<keyword evidence="5" id="KW-0676">Redox-active center</keyword>
<dbReference type="SUPFAM" id="SSF52833">
    <property type="entry name" value="Thioredoxin-like"/>
    <property type="match status" value="1"/>
</dbReference>
<comment type="similarity">
    <text evidence="1">Belongs to the thioredoxin family.</text>
</comment>
<dbReference type="CDD" id="cd02947">
    <property type="entry name" value="TRX_family"/>
    <property type="match status" value="1"/>
</dbReference>
<dbReference type="Pfam" id="PF00085">
    <property type="entry name" value="Thioredoxin"/>
    <property type="match status" value="1"/>
</dbReference>
<keyword evidence="4" id="KW-1015">Disulfide bond</keyword>
<evidence type="ECO:0000256" key="6">
    <source>
        <dbReference type="NCBIfam" id="TIGR01068"/>
    </source>
</evidence>
<proteinExistence type="inferred from homology"/>
<evidence type="ECO:0000259" key="7">
    <source>
        <dbReference type="PROSITE" id="PS51352"/>
    </source>
</evidence>
<feature type="domain" description="Thioredoxin" evidence="7">
    <location>
        <begin position="1"/>
        <end position="98"/>
    </location>
</feature>
<comment type="caution">
    <text evidence="8">The sequence shown here is derived from an EMBL/GenBank/DDBJ whole genome shotgun (WGS) entry which is preliminary data.</text>
</comment>
<evidence type="ECO:0000256" key="5">
    <source>
        <dbReference type="ARBA" id="ARBA00023284"/>
    </source>
</evidence>
<evidence type="ECO:0000313" key="8">
    <source>
        <dbReference type="EMBL" id="GAA3985036.1"/>
    </source>
</evidence>
<dbReference type="PIRSF" id="PIRSF000077">
    <property type="entry name" value="Thioredoxin"/>
    <property type="match status" value="1"/>
</dbReference>
<gene>
    <name evidence="8" type="primary">trxA_2</name>
    <name evidence="8" type="ORF">GCM10022246_40850</name>
</gene>
<dbReference type="InterPro" id="IPR013766">
    <property type="entry name" value="Thioredoxin_domain"/>
</dbReference>
<dbReference type="InterPro" id="IPR005746">
    <property type="entry name" value="Thioredoxin"/>
</dbReference>
<dbReference type="NCBIfam" id="TIGR01068">
    <property type="entry name" value="thioredoxin"/>
    <property type="match status" value="1"/>
</dbReference>
<dbReference type="InterPro" id="IPR017937">
    <property type="entry name" value="Thioredoxin_CS"/>
</dbReference>
<dbReference type="PANTHER" id="PTHR45663:SF11">
    <property type="entry name" value="GEO12009P1"/>
    <property type="match status" value="1"/>
</dbReference>
<organism evidence="8 9">
    <name type="scientific">Pedobacter ginsengiterrae</name>
    <dbReference type="NCBI Taxonomy" id="871696"/>
    <lineage>
        <taxon>Bacteria</taxon>
        <taxon>Pseudomonadati</taxon>
        <taxon>Bacteroidota</taxon>
        <taxon>Sphingobacteriia</taxon>
        <taxon>Sphingobacteriales</taxon>
        <taxon>Sphingobacteriaceae</taxon>
        <taxon>Pedobacter</taxon>
    </lineage>
</organism>
<evidence type="ECO:0000256" key="4">
    <source>
        <dbReference type="ARBA" id="ARBA00023157"/>
    </source>
</evidence>
<dbReference type="PROSITE" id="PS00194">
    <property type="entry name" value="THIOREDOXIN_1"/>
    <property type="match status" value="1"/>
</dbReference>
<dbReference type="Proteomes" id="UP001501081">
    <property type="component" value="Unassembled WGS sequence"/>
</dbReference>
<dbReference type="Gene3D" id="3.40.30.10">
    <property type="entry name" value="Glutaredoxin"/>
    <property type="match status" value="1"/>
</dbReference>
<reference evidence="9" key="1">
    <citation type="journal article" date="2019" name="Int. J. Syst. Evol. Microbiol.">
        <title>The Global Catalogue of Microorganisms (GCM) 10K type strain sequencing project: providing services to taxonomists for standard genome sequencing and annotation.</title>
        <authorList>
            <consortium name="The Broad Institute Genomics Platform"/>
            <consortium name="The Broad Institute Genome Sequencing Center for Infectious Disease"/>
            <person name="Wu L."/>
            <person name="Ma J."/>
        </authorList>
    </citation>
    <scope>NUCLEOTIDE SEQUENCE [LARGE SCALE GENOMIC DNA]</scope>
    <source>
        <strain evidence="9">JCM 17338</strain>
    </source>
</reference>
<accession>A0ABP7QMP4</accession>
<evidence type="ECO:0000256" key="3">
    <source>
        <dbReference type="ARBA" id="ARBA00022982"/>
    </source>
</evidence>
<keyword evidence="9" id="KW-1185">Reference proteome</keyword>
<evidence type="ECO:0000256" key="1">
    <source>
        <dbReference type="ARBA" id="ARBA00008987"/>
    </source>
</evidence>
<dbReference type="PANTHER" id="PTHR45663">
    <property type="entry name" value="GEO12009P1"/>
    <property type="match status" value="1"/>
</dbReference>
<dbReference type="EMBL" id="BAABAK010000022">
    <property type="protein sequence ID" value="GAA3985036.1"/>
    <property type="molecule type" value="Genomic_DNA"/>
</dbReference>
<evidence type="ECO:0000256" key="2">
    <source>
        <dbReference type="ARBA" id="ARBA00022448"/>
    </source>
</evidence>
<dbReference type="PRINTS" id="PR00421">
    <property type="entry name" value="THIOREDOXIN"/>
</dbReference>
<evidence type="ECO:0000313" key="9">
    <source>
        <dbReference type="Proteomes" id="UP001501081"/>
    </source>
</evidence>
<keyword evidence="3" id="KW-0249">Electron transport</keyword>
<dbReference type="InterPro" id="IPR036249">
    <property type="entry name" value="Thioredoxin-like_sf"/>
</dbReference>
<protein>
    <recommendedName>
        <fullName evidence="6">Thioredoxin</fullName>
    </recommendedName>
</protein>
<name>A0ABP7QMP4_9SPHI</name>
<sequence>MSKFFELINGEKPVLVDFFAEWCGPCKMMKPILEQLKSQVGDSATIIKIDIDKNQPVAATYNVQSVPTLILFKKGKPVWRQSGVLQASQLKQIMNLHS</sequence>
<keyword evidence="2" id="KW-0813">Transport</keyword>